<proteinExistence type="predicted"/>
<comment type="caution">
    <text evidence="2">The sequence shown here is derived from an EMBL/GenBank/DDBJ whole genome shotgun (WGS) entry which is preliminary data.</text>
</comment>
<sequence length="362" mass="40503">MIDEHAHPFALEPGPLDLTHVSLDLVDAPGAEQGRELVRPTFLWQALLRARLAARLEVAVDEVEAARAEASRDYPDYVRGLFSDARITEIVMDPAWPPGAEHRVAEYEALTGCRIHLLLRIDTVVDRLLEEGVGFEELVRRFDETLDERRSQGWKGLKTIIAYRTGLAVDPEASERAAADSLNQTGPLKRRAKPLRDFLLRRALGFAAESGLPFQFHTGFGDSDIRLSEASPLLLEELLRTPEGTAAHVVLIHGSFPYHEEAAYLAAARPRVHVDFSLFNIFAPARIADRLLRMVELAPAAKVLAATDGFGIPETYWFAATLTHEAWDEVGSHLDQLGVEPTWLETTTRMVFEENARRLYKL</sequence>
<dbReference type="EMBL" id="JAEKNR010000115">
    <property type="protein sequence ID" value="MBJ7598526.1"/>
    <property type="molecule type" value="Genomic_DNA"/>
</dbReference>
<gene>
    <name evidence="2" type="ORF">JF922_10635</name>
</gene>
<dbReference type="InterPro" id="IPR006680">
    <property type="entry name" value="Amidohydro-rel"/>
</dbReference>
<name>A0A934JZ21_9BACT</name>
<dbReference type="AlphaFoldDB" id="A0A934JZ21"/>
<accession>A0A934JZ21</accession>
<dbReference type="InterPro" id="IPR032466">
    <property type="entry name" value="Metal_Hydrolase"/>
</dbReference>
<evidence type="ECO:0000313" key="2">
    <source>
        <dbReference type="EMBL" id="MBJ7598526.1"/>
    </source>
</evidence>
<evidence type="ECO:0000259" key="1">
    <source>
        <dbReference type="Pfam" id="PF04909"/>
    </source>
</evidence>
<dbReference type="Gene3D" id="3.20.20.140">
    <property type="entry name" value="Metal-dependent hydrolases"/>
    <property type="match status" value="1"/>
</dbReference>
<reference evidence="2" key="1">
    <citation type="submission" date="2020-10" db="EMBL/GenBank/DDBJ databases">
        <title>Ca. Dormibacterota MAGs.</title>
        <authorList>
            <person name="Montgomery K."/>
        </authorList>
    </citation>
    <scope>NUCLEOTIDE SEQUENCE [LARGE SCALE GENOMIC DNA]</scope>
    <source>
        <strain evidence="2">SC8812_S17_10</strain>
    </source>
</reference>
<dbReference type="SUPFAM" id="SSF51556">
    <property type="entry name" value="Metallo-dependent hydrolases"/>
    <property type="match status" value="1"/>
</dbReference>
<keyword evidence="3" id="KW-1185">Reference proteome</keyword>
<dbReference type="Proteomes" id="UP000612893">
    <property type="component" value="Unassembled WGS sequence"/>
</dbReference>
<dbReference type="Pfam" id="PF04909">
    <property type="entry name" value="Amidohydro_2"/>
    <property type="match status" value="1"/>
</dbReference>
<dbReference type="PANTHER" id="PTHR43383:SF2">
    <property type="entry name" value="AMIDOHYDROLASE 2 FAMILY PROTEIN"/>
    <property type="match status" value="1"/>
</dbReference>
<organism evidence="2 3">
    <name type="scientific">Candidatus Nephthysia bennettiae</name>
    <dbReference type="NCBI Taxonomy" id="3127016"/>
    <lineage>
        <taxon>Bacteria</taxon>
        <taxon>Bacillati</taxon>
        <taxon>Candidatus Dormiibacterota</taxon>
        <taxon>Candidatus Dormibacteria</taxon>
        <taxon>Candidatus Dormibacterales</taxon>
        <taxon>Candidatus Dormibacteraceae</taxon>
        <taxon>Candidatus Nephthysia</taxon>
    </lineage>
</organism>
<dbReference type="PANTHER" id="PTHR43383">
    <property type="entry name" value="NODULIN 6"/>
    <property type="match status" value="1"/>
</dbReference>
<dbReference type="RefSeq" id="WP_338201594.1">
    <property type="nucleotide sequence ID" value="NZ_JAEKNR010000115.1"/>
</dbReference>
<feature type="domain" description="Amidohydrolase-related" evidence="1">
    <location>
        <begin position="187"/>
        <end position="362"/>
    </location>
</feature>
<evidence type="ECO:0000313" key="3">
    <source>
        <dbReference type="Proteomes" id="UP000612893"/>
    </source>
</evidence>
<protein>
    <submittedName>
        <fullName evidence="2">Amidohydrolase family protein</fullName>
    </submittedName>
</protein>